<keyword evidence="5" id="KW-0479">Metal-binding</keyword>
<sequence>MFGTIIRESTGPLVLGALLVFTKSLGLKRKGEKIMLTETQKRVADSLEDELIQIRRHLHQNPEIGMDLPNTVAFVKGKLIEYGYEPQSCGDSGITVVAGKKSGKTFLLRGDMDALPIRELTDLPFKSENGYMHACGHDMHTTMLLGAAKLLKEFEAELDGQVKLLFQPGEEILSGSKVCIENHVLENPKVDAGMMIHVFPFKGFKAGQIMPTPPGTFMASADWFEINIKGRGGHGSQPETSIDPINVAVHIYTALQELSAREIGSEERFVLTIGEFTGGTPGASNIIPETTVMKGTLRTLKEDVREHVKERMTAMAENIAKAFRAEAEVIFTNGCTTNVNDPELTAFAKESLTETFGADRIVAIPTSTPLMGSEDFGEISQLIPTTTVLLVASEENINLHNPAIVFDESVLIEGAKVYADTAMSWLKKG</sequence>
<reference evidence="7 8" key="1">
    <citation type="submission" date="2014-12" db="EMBL/GenBank/DDBJ databases">
        <title>Draft genome sequences of 29 type strains of Enterococci.</title>
        <authorList>
            <person name="Zhong Z."/>
            <person name="Sun Z."/>
            <person name="Liu W."/>
            <person name="Zhang W."/>
            <person name="Zhang H."/>
        </authorList>
    </citation>
    <scope>NUCLEOTIDE SEQUENCE [LARGE SCALE GENOMIC DNA]</scope>
    <source>
        <strain evidence="7 8">DSM 22801</strain>
    </source>
</reference>
<dbReference type="EMBL" id="JXLC01000003">
    <property type="protein sequence ID" value="OJG92969.1"/>
    <property type="molecule type" value="Genomic_DNA"/>
</dbReference>
<dbReference type="InterPro" id="IPR017439">
    <property type="entry name" value="Amidohydrolase"/>
</dbReference>
<name>A0AA91JQK1_9ENTE</name>
<feature type="domain" description="Peptidase M20 dimerisation" evidence="6">
    <location>
        <begin position="222"/>
        <end position="321"/>
    </location>
</feature>
<dbReference type="AlphaFoldDB" id="A0AA91JQK1"/>
<evidence type="ECO:0000313" key="7">
    <source>
        <dbReference type="EMBL" id="OJG92969.1"/>
    </source>
</evidence>
<dbReference type="FunFam" id="3.30.70.360:FF:000001">
    <property type="entry name" value="N-acetyldiaminopimelate deacetylase"/>
    <property type="match status" value="1"/>
</dbReference>
<organism evidence="7 8">
    <name type="scientific">Enterococcus silesiacus</name>
    <dbReference type="NCBI Taxonomy" id="332949"/>
    <lineage>
        <taxon>Bacteria</taxon>
        <taxon>Bacillati</taxon>
        <taxon>Bacillota</taxon>
        <taxon>Bacilli</taxon>
        <taxon>Lactobacillales</taxon>
        <taxon>Enterococcaceae</taxon>
        <taxon>Enterococcus</taxon>
    </lineage>
</organism>
<comment type="cofactor">
    <cofactor evidence="5">
        <name>Mn(2+)</name>
        <dbReference type="ChEBI" id="CHEBI:29035"/>
    </cofactor>
    <text evidence="5">The Mn(2+) ion enhances activity.</text>
</comment>
<protein>
    <submittedName>
        <fullName evidence="7">Amidohydrolase</fullName>
    </submittedName>
</protein>
<dbReference type="SUPFAM" id="SSF55031">
    <property type="entry name" value="Bacterial exopeptidase dimerisation domain"/>
    <property type="match status" value="1"/>
</dbReference>
<evidence type="ECO:0000256" key="3">
    <source>
        <dbReference type="ARBA" id="ARBA00022915"/>
    </source>
</evidence>
<feature type="binding site" evidence="5">
    <location>
        <position position="135"/>
    </location>
    <ligand>
        <name>Mn(2+)</name>
        <dbReference type="ChEBI" id="CHEBI:29035"/>
        <label>2</label>
    </ligand>
</feature>
<gene>
    <name evidence="7" type="ORF">RV15_GL002103</name>
</gene>
<accession>A0AA91JQK1</accession>
<dbReference type="InterPro" id="IPR002933">
    <property type="entry name" value="Peptidase_M20"/>
</dbReference>
<comment type="caution">
    <text evidence="7">The sequence shown here is derived from an EMBL/GenBank/DDBJ whole genome shotgun (WGS) entry which is preliminary data.</text>
</comment>
<dbReference type="GO" id="GO:0019877">
    <property type="term" value="P:diaminopimelate biosynthetic process"/>
    <property type="evidence" value="ECO:0007669"/>
    <property type="project" value="UniProtKB-KW"/>
</dbReference>
<dbReference type="GO" id="GO:0046872">
    <property type="term" value="F:metal ion binding"/>
    <property type="evidence" value="ECO:0007669"/>
    <property type="project" value="UniProtKB-KW"/>
</dbReference>
<dbReference type="Gene3D" id="3.30.70.360">
    <property type="match status" value="1"/>
</dbReference>
<evidence type="ECO:0000256" key="5">
    <source>
        <dbReference type="PIRSR" id="PIRSR005962-1"/>
    </source>
</evidence>
<dbReference type="Pfam" id="PF01546">
    <property type="entry name" value="Peptidase_M20"/>
    <property type="match status" value="1"/>
</dbReference>
<evidence type="ECO:0000259" key="6">
    <source>
        <dbReference type="Pfam" id="PF07687"/>
    </source>
</evidence>
<feature type="binding site" evidence="5">
    <location>
        <position position="137"/>
    </location>
    <ligand>
        <name>Mn(2+)</name>
        <dbReference type="ChEBI" id="CHEBI:29035"/>
        <label>2</label>
    </ligand>
</feature>
<evidence type="ECO:0000256" key="2">
    <source>
        <dbReference type="ARBA" id="ARBA00022801"/>
    </source>
</evidence>
<keyword evidence="2" id="KW-0378">Hydrolase</keyword>
<keyword evidence="4" id="KW-0457">Lysine biosynthesis</keyword>
<dbReference type="NCBIfam" id="TIGR01891">
    <property type="entry name" value="amidohydrolases"/>
    <property type="match status" value="1"/>
</dbReference>
<dbReference type="GO" id="GO:0009085">
    <property type="term" value="P:lysine biosynthetic process"/>
    <property type="evidence" value="ECO:0007669"/>
    <property type="project" value="UniProtKB-KW"/>
</dbReference>
<dbReference type="PIRSF" id="PIRSF005962">
    <property type="entry name" value="Pept_M20D_amidohydro"/>
    <property type="match status" value="1"/>
</dbReference>
<feature type="binding site" evidence="5">
    <location>
        <position position="400"/>
    </location>
    <ligand>
        <name>Mn(2+)</name>
        <dbReference type="ChEBI" id="CHEBI:29035"/>
        <label>2</label>
    </ligand>
</feature>
<dbReference type="InterPro" id="IPR036264">
    <property type="entry name" value="Bact_exopeptidase_dim_dom"/>
</dbReference>
<dbReference type="CDD" id="cd03886">
    <property type="entry name" value="M20_Acy1"/>
    <property type="match status" value="1"/>
</dbReference>
<keyword evidence="3" id="KW-0220">Diaminopimelate biosynthesis</keyword>
<feature type="binding site" evidence="5">
    <location>
        <position position="171"/>
    </location>
    <ligand>
        <name>Mn(2+)</name>
        <dbReference type="ChEBI" id="CHEBI:29035"/>
        <label>2</label>
    </ligand>
</feature>
<dbReference type="Gene3D" id="3.40.630.10">
    <property type="entry name" value="Zn peptidases"/>
    <property type="match status" value="1"/>
</dbReference>
<feature type="binding site" evidence="5">
    <location>
        <position position="197"/>
    </location>
    <ligand>
        <name>Mn(2+)</name>
        <dbReference type="ChEBI" id="CHEBI:29035"/>
        <label>2</label>
    </ligand>
</feature>
<dbReference type="PANTHER" id="PTHR11014:SF63">
    <property type="entry name" value="METALLOPEPTIDASE, PUTATIVE (AFU_ORTHOLOGUE AFUA_6G09600)-RELATED"/>
    <property type="match status" value="1"/>
</dbReference>
<evidence type="ECO:0000256" key="1">
    <source>
        <dbReference type="ARBA" id="ARBA00022605"/>
    </source>
</evidence>
<dbReference type="Proteomes" id="UP000183039">
    <property type="component" value="Unassembled WGS sequence"/>
</dbReference>
<proteinExistence type="predicted"/>
<keyword evidence="1" id="KW-0028">Amino-acid biosynthesis</keyword>
<dbReference type="InterPro" id="IPR011650">
    <property type="entry name" value="Peptidase_M20_dimer"/>
</dbReference>
<evidence type="ECO:0000313" key="8">
    <source>
        <dbReference type="Proteomes" id="UP000183039"/>
    </source>
</evidence>
<keyword evidence="5" id="KW-0464">Manganese</keyword>
<dbReference type="PANTHER" id="PTHR11014">
    <property type="entry name" value="PEPTIDASE M20 FAMILY MEMBER"/>
    <property type="match status" value="1"/>
</dbReference>
<evidence type="ECO:0000256" key="4">
    <source>
        <dbReference type="ARBA" id="ARBA00023154"/>
    </source>
</evidence>
<dbReference type="SUPFAM" id="SSF53187">
    <property type="entry name" value="Zn-dependent exopeptidases"/>
    <property type="match status" value="1"/>
</dbReference>
<dbReference type="GO" id="GO:0050118">
    <property type="term" value="F:N-acetyldiaminopimelate deacetylase activity"/>
    <property type="evidence" value="ECO:0007669"/>
    <property type="project" value="UniProtKB-ARBA"/>
</dbReference>
<dbReference type="Pfam" id="PF07687">
    <property type="entry name" value="M20_dimer"/>
    <property type="match status" value="1"/>
</dbReference>